<dbReference type="InterPro" id="IPR018517">
    <property type="entry name" value="tRNA_hU_synthase_CS"/>
</dbReference>
<dbReference type="CDD" id="cd02801">
    <property type="entry name" value="DUS_like_FMN"/>
    <property type="match status" value="1"/>
</dbReference>
<comment type="caution">
    <text evidence="13">The sequence shown here is derived from an EMBL/GenBank/DDBJ whole genome shotgun (WGS) entry which is preliminary data.</text>
</comment>
<keyword evidence="8 9" id="KW-0560">Oxidoreductase</keyword>
<keyword evidence="4 9" id="KW-0288">FMN</keyword>
<dbReference type="Pfam" id="PF01207">
    <property type="entry name" value="Dus"/>
    <property type="match status" value="1"/>
</dbReference>
<dbReference type="GO" id="GO:0000049">
    <property type="term" value="F:tRNA binding"/>
    <property type="evidence" value="ECO:0007669"/>
    <property type="project" value="UniProtKB-KW"/>
</dbReference>
<comment type="similarity">
    <text evidence="9">Belongs to the dus family.</text>
</comment>
<gene>
    <name evidence="13" type="primary">dusA</name>
    <name evidence="13" type="ORF">HFQ13_12270</name>
</gene>
<feature type="binding site" evidence="11">
    <location>
        <begin position="232"/>
        <end position="233"/>
    </location>
    <ligand>
        <name>FMN</name>
        <dbReference type="ChEBI" id="CHEBI:58210"/>
    </ligand>
</feature>
<feature type="binding site" evidence="11">
    <location>
        <begin position="210"/>
        <end position="212"/>
    </location>
    <ligand>
        <name>FMN</name>
        <dbReference type="ChEBI" id="CHEBI:58210"/>
    </ligand>
</feature>
<keyword evidence="2" id="KW-0820">tRNA-binding</keyword>
<evidence type="ECO:0000256" key="6">
    <source>
        <dbReference type="ARBA" id="ARBA00022857"/>
    </source>
</evidence>
<keyword evidence="14" id="KW-1185">Reference proteome</keyword>
<keyword evidence="3 9" id="KW-0285">Flavoprotein</keyword>
<evidence type="ECO:0000256" key="2">
    <source>
        <dbReference type="ARBA" id="ARBA00022555"/>
    </source>
</evidence>
<evidence type="ECO:0000256" key="3">
    <source>
        <dbReference type="ARBA" id="ARBA00022630"/>
    </source>
</evidence>
<sequence>MTAVQLPFGTLSVAPMMDWTDRHCRFFLRQVCPSCVLFTEMVTTPAILRGKDPARYLDFDRQESPLILQLGGDDPEAMARAARIARDDYGYAGLNLNVGCPSARVQKGRFGACLMRDPLLVRELLDAMASSGLPVSVKHRLGLDREEEYEGLADFVRSIGQGHCKHFIVHARNAWLKGLNPAENREIPPLRWNWVQRLKQDFPDFRIELNGGLRDAEQVLALWPSVDGVMLGRAAYHSPLLLAQIEQALGRRQDLPHPRAILKGLLPYVDAWGERLPAPRLLRHLHGLYAGLPGAKAWRRLLGSARPSESAAVALRRMLLALQSWQQDAVLELG</sequence>
<dbReference type="PANTHER" id="PTHR42907:SF1">
    <property type="entry name" value="FMN-LINKED OXIDOREDUCTASES SUPERFAMILY PROTEIN"/>
    <property type="match status" value="1"/>
</dbReference>
<feature type="domain" description="DUS-like FMN-binding" evidence="12">
    <location>
        <begin position="13"/>
        <end position="306"/>
    </location>
</feature>
<protein>
    <recommendedName>
        <fullName evidence="9">tRNA-dihydrouridine synthase</fullName>
        <ecNumber evidence="9">1.3.1.-</ecNumber>
    </recommendedName>
</protein>
<dbReference type="Gene3D" id="1.20.120.1460">
    <property type="match status" value="1"/>
</dbReference>
<feature type="binding site" evidence="11">
    <location>
        <position position="170"/>
    </location>
    <ligand>
        <name>FMN</name>
        <dbReference type="ChEBI" id="CHEBI:58210"/>
    </ligand>
</feature>
<keyword evidence="7" id="KW-0694">RNA-binding</keyword>
<keyword evidence="11" id="KW-0547">Nucleotide-binding</keyword>
<evidence type="ECO:0000256" key="5">
    <source>
        <dbReference type="ARBA" id="ARBA00022694"/>
    </source>
</evidence>
<dbReference type="PROSITE" id="PS01136">
    <property type="entry name" value="UPF0034"/>
    <property type="match status" value="1"/>
</dbReference>
<proteinExistence type="inferred from homology"/>
<dbReference type="RefSeq" id="WP_215871691.1">
    <property type="nucleotide sequence ID" value="NZ_JAAXYO010000180.1"/>
</dbReference>
<evidence type="ECO:0000256" key="4">
    <source>
        <dbReference type="ARBA" id="ARBA00022643"/>
    </source>
</evidence>
<evidence type="ECO:0000313" key="13">
    <source>
        <dbReference type="EMBL" id="MBU2788966.1"/>
    </source>
</evidence>
<evidence type="ECO:0000313" key="14">
    <source>
        <dbReference type="Proteomes" id="UP001197378"/>
    </source>
</evidence>
<dbReference type="AlphaFoldDB" id="A0AAE2YRX1"/>
<comment type="function">
    <text evidence="9">Catalyzes the synthesis of 5,6-dihydrouridine (D), a modified base found in the D-loop of most tRNAs, via the reduction of the C5-C6 double bond in target uridines.</text>
</comment>
<reference evidence="13" key="1">
    <citation type="journal article" date="2021" name="ISME J.">
        <title>Genomic evolution of the class Acidithiobacillia: deep-branching Proteobacteria living in extreme acidic conditions.</title>
        <authorList>
            <person name="Moya-Beltran A."/>
            <person name="Beard S."/>
            <person name="Rojas-Villalobos C."/>
            <person name="Issotta F."/>
            <person name="Gallardo Y."/>
            <person name="Ulloa R."/>
            <person name="Giaveno A."/>
            <person name="Degli Esposti M."/>
            <person name="Johnson D.B."/>
            <person name="Quatrini R."/>
        </authorList>
    </citation>
    <scope>NUCLEOTIDE SEQUENCE</scope>
    <source>
        <strain evidence="13">VAN18-1</strain>
    </source>
</reference>
<evidence type="ECO:0000256" key="11">
    <source>
        <dbReference type="PIRSR" id="PIRSR006621-2"/>
    </source>
</evidence>
<keyword evidence="5 9" id="KW-0819">tRNA processing</keyword>
<evidence type="ECO:0000256" key="10">
    <source>
        <dbReference type="PIRSR" id="PIRSR006621-1"/>
    </source>
</evidence>
<evidence type="ECO:0000256" key="9">
    <source>
        <dbReference type="PIRNR" id="PIRNR006621"/>
    </source>
</evidence>
<dbReference type="Gene3D" id="3.20.20.70">
    <property type="entry name" value="Aldolase class I"/>
    <property type="match status" value="1"/>
</dbReference>
<dbReference type="PIRSF" id="PIRSF006621">
    <property type="entry name" value="Dus"/>
    <property type="match status" value="1"/>
</dbReference>
<feature type="binding site" evidence="11">
    <location>
        <position position="138"/>
    </location>
    <ligand>
        <name>FMN</name>
        <dbReference type="ChEBI" id="CHEBI:58210"/>
    </ligand>
</feature>
<evidence type="ECO:0000256" key="7">
    <source>
        <dbReference type="ARBA" id="ARBA00022884"/>
    </source>
</evidence>
<comment type="cofactor">
    <cofactor evidence="1 9 11">
        <name>FMN</name>
        <dbReference type="ChEBI" id="CHEBI:58210"/>
    </cofactor>
</comment>
<dbReference type="InterPro" id="IPR001269">
    <property type="entry name" value="DUS_fam"/>
</dbReference>
<evidence type="ECO:0000259" key="12">
    <source>
        <dbReference type="Pfam" id="PF01207"/>
    </source>
</evidence>
<evidence type="ECO:0000256" key="8">
    <source>
        <dbReference type="ARBA" id="ARBA00023002"/>
    </source>
</evidence>
<feature type="binding site" evidence="11">
    <location>
        <position position="69"/>
    </location>
    <ligand>
        <name>FMN</name>
        <dbReference type="ChEBI" id="CHEBI:58210"/>
    </ligand>
</feature>
<name>A0AAE2YRX1_9PROT</name>
<evidence type="ECO:0000256" key="1">
    <source>
        <dbReference type="ARBA" id="ARBA00001917"/>
    </source>
</evidence>
<keyword evidence="6" id="KW-0521">NADP</keyword>
<dbReference type="EC" id="1.3.1.-" evidence="9"/>
<dbReference type="Proteomes" id="UP001197378">
    <property type="component" value="Unassembled WGS sequence"/>
</dbReference>
<dbReference type="GO" id="GO:0017150">
    <property type="term" value="F:tRNA dihydrouridine synthase activity"/>
    <property type="evidence" value="ECO:0007669"/>
    <property type="project" value="InterPro"/>
</dbReference>
<dbReference type="InterPro" id="IPR013785">
    <property type="entry name" value="Aldolase_TIM"/>
</dbReference>
<dbReference type="EMBL" id="JAAXYO010000180">
    <property type="protein sequence ID" value="MBU2788966.1"/>
    <property type="molecule type" value="Genomic_DNA"/>
</dbReference>
<dbReference type="GO" id="GO:0050660">
    <property type="term" value="F:flavin adenine dinucleotide binding"/>
    <property type="evidence" value="ECO:0007669"/>
    <property type="project" value="InterPro"/>
</dbReference>
<dbReference type="NCBIfam" id="NF008774">
    <property type="entry name" value="PRK11815.1"/>
    <property type="match status" value="1"/>
</dbReference>
<dbReference type="InterPro" id="IPR035587">
    <property type="entry name" value="DUS-like_FMN-bd"/>
</dbReference>
<organism evidence="13 14">
    <name type="scientific">Igneacidithiobacillus copahuensis</name>
    <dbReference type="NCBI Taxonomy" id="2724909"/>
    <lineage>
        <taxon>Bacteria</taxon>
        <taxon>Pseudomonadati</taxon>
        <taxon>Pseudomonadota</taxon>
        <taxon>Acidithiobacillia</taxon>
        <taxon>Acidithiobacillales</taxon>
        <taxon>Acidithiobacillaceae</taxon>
        <taxon>Igneacidithiobacillus</taxon>
    </lineage>
</organism>
<feature type="binding site" evidence="11">
    <location>
        <begin position="15"/>
        <end position="17"/>
    </location>
    <ligand>
        <name>FMN</name>
        <dbReference type="ChEBI" id="CHEBI:58210"/>
    </ligand>
</feature>
<feature type="active site" description="Proton donor" evidence="10">
    <location>
        <position position="100"/>
    </location>
</feature>
<dbReference type="SUPFAM" id="SSF51395">
    <property type="entry name" value="FMN-linked oxidoreductases"/>
    <property type="match status" value="1"/>
</dbReference>
<dbReference type="InterPro" id="IPR004653">
    <property type="entry name" value="DusA"/>
</dbReference>
<dbReference type="PANTHER" id="PTHR42907">
    <property type="entry name" value="FMN-LINKED OXIDOREDUCTASES SUPERFAMILY PROTEIN"/>
    <property type="match status" value="1"/>
</dbReference>
<accession>A0AAE2YRX1</accession>